<keyword evidence="11" id="KW-1185">Reference proteome</keyword>
<protein>
    <submittedName>
        <fullName evidence="10">Energy-coupling factor transport system ATP-binding protein</fullName>
    </submittedName>
</protein>
<dbReference type="CDD" id="cd03225">
    <property type="entry name" value="ABC_cobalt_CbiO_domain1"/>
    <property type="match status" value="1"/>
</dbReference>
<dbReference type="PROSITE" id="PS50893">
    <property type="entry name" value="ABC_TRANSPORTER_2"/>
    <property type="match status" value="1"/>
</dbReference>
<dbReference type="InterPro" id="IPR003439">
    <property type="entry name" value="ABC_transporter-like_ATP-bd"/>
</dbReference>
<name>A0A521E6J6_9BACL</name>
<keyword evidence="7" id="KW-1278">Translocase</keyword>
<dbReference type="NCBIfam" id="TIGR04520">
    <property type="entry name" value="ECF_ATPase_1"/>
    <property type="match status" value="1"/>
</dbReference>
<dbReference type="InterPro" id="IPR017871">
    <property type="entry name" value="ABC_transporter-like_CS"/>
</dbReference>
<evidence type="ECO:0000313" key="11">
    <source>
        <dbReference type="Proteomes" id="UP000315636"/>
    </source>
</evidence>
<comment type="similarity">
    <text evidence="2">Belongs to the ABC transporter superfamily.</text>
</comment>
<feature type="domain" description="ABC transporter" evidence="9">
    <location>
        <begin position="12"/>
        <end position="244"/>
    </location>
</feature>
<proteinExistence type="inferred from homology"/>
<evidence type="ECO:0000256" key="4">
    <source>
        <dbReference type="ARBA" id="ARBA00022475"/>
    </source>
</evidence>
<keyword evidence="3" id="KW-0813">Transport</keyword>
<dbReference type="GO" id="GO:0042626">
    <property type="term" value="F:ATPase-coupled transmembrane transporter activity"/>
    <property type="evidence" value="ECO:0007669"/>
    <property type="project" value="TreeGrafter"/>
</dbReference>
<organism evidence="10 11">
    <name type="scientific">Melghirimyces algeriensis</name>
    <dbReference type="NCBI Taxonomy" id="910412"/>
    <lineage>
        <taxon>Bacteria</taxon>
        <taxon>Bacillati</taxon>
        <taxon>Bacillota</taxon>
        <taxon>Bacilli</taxon>
        <taxon>Bacillales</taxon>
        <taxon>Thermoactinomycetaceae</taxon>
        <taxon>Melghirimyces</taxon>
    </lineage>
</organism>
<evidence type="ECO:0000259" key="9">
    <source>
        <dbReference type="PROSITE" id="PS50893"/>
    </source>
</evidence>
<dbReference type="PANTHER" id="PTHR43553:SF24">
    <property type="entry name" value="ENERGY-COUPLING FACTOR TRANSPORTER ATP-BINDING PROTEIN ECFA1"/>
    <property type="match status" value="1"/>
</dbReference>
<reference evidence="10 11" key="1">
    <citation type="submission" date="2017-05" db="EMBL/GenBank/DDBJ databases">
        <authorList>
            <person name="Varghese N."/>
            <person name="Submissions S."/>
        </authorList>
    </citation>
    <scope>NUCLEOTIDE SEQUENCE [LARGE SCALE GENOMIC DNA]</scope>
    <source>
        <strain evidence="10 11">DSM 45474</strain>
    </source>
</reference>
<dbReference type="InterPro" id="IPR030947">
    <property type="entry name" value="EcfA_1"/>
</dbReference>
<evidence type="ECO:0000256" key="5">
    <source>
        <dbReference type="ARBA" id="ARBA00022741"/>
    </source>
</evidence>
<evidence type="ECO:0000256" key="2">
    <source>
        <dbReference type="ARBA" id="ARBA00005417"/>
    </source>
</evidence>
<dbReference type="InterPro" id="IPR050095">
    <property type="entry name" value="ECF_ABC_transporter_ATP-bd"/>
</dbReference>
<evidence type="ECO:0000256" key="7">
    <source>
        <dbReference type="ARBA" id="ARBA00022967"/>
    </source>
</evidence>
<dbReference type="Proteomes" id="UP000315636">
    <property type="component" value="Unassembled WGS sequence"/>
</dbReference>
<dbReference type="GO" id="GO:0015087">
    <property type="term" value="F:cobalt ion transmembrane transporter activity"/>
    <property type="evidence" value="ECO:0007669"/>
    <property type="project" value="UniProtKB-ARBA"/>
</dbReference>
<accession>A0A521E6J6</accession>
<dbReference type="AlphaFoldDB" id="A0A521E6J6"/>
<dbReference type="PANTHER" id="PTHR43553">
    <property type="entry name" value="HEAVY METAL TRANSPORTER"/>
    <property type="match status" value="1"/>
</dbReference>
<dbReference type="InterPro" id="IPR027417">
    <property type="entry name" value="P-loop_NTPase"/>
</dbReference>
<dbReference type="EMBL" id="FXTI01000008">
    <property type="protein sequence ID" value="SMO79505.1"/>
    <property type="molecule type" value="Genomic_DNA"/>
</dbReference>
<keyword evidence="6 10" id="KW-0067">ATP-binding</keyword>
<evidence type="ECO:0000256" key="3">
    <source>
        <dbReference type="ARBA" id="ARBA00022448"/>
    </source>
</evidence>
<evidence type="ECO:0000256" key="6">
    <source>
        <dbReference type="ARBA" id="ARBA00022840"/>
    </source>
</evidence>
<comment type="subcellular location">
    <subcellularLocation>
        <location evidence="1">Cell membrane</location>
        <topology evidence="1">Peripheral membrane protein</topology>
    </subcellularLocation>
</comment>
<dbReference type="InterPro" id="IPR003593">
    <property type="entry name" value="AAA+_ATPase"/>
</dbReference>
<dbReference type="GO" id="GO:0016887">
    <property type="term" value="F:ATP hydrolysis activity"/>
    <property type="evidence" value="ECO:0007669"/>
    <property type="project" value="InterPro"/>
</dbReference>
<keyword evidence="5" id="KW-0547">Nucleotide-binding</keyword>
<keyword evidence="4" id="KW-1003">Cell membrane</keyword>
<evidence type="ECO:0000256" key="1">
    <source>
        <dbReference type="ARBA" id="ARBA00004202"/>
    </source>
</evidence>
<evidence type="ECO:0000313" key="10">
    <source>
        <dbReference type="EMBL" id="SMO79505.1"/>
    </source>
</evidence>
<dbReference type="PROSITE" id="PS00211">
    <property type="entry name" value="ABC_TRANSPORTER_1"/>
    <property type="match status" value="1"/>
</dbReference>
<keyword evidence="8" id="KW-0472">Membrane</keyword>
<sequence length="283" mass="31964">MEPIIQITDAGYRYDSLQEVDHSHWAVREVNLAVNKGEYLAIMGPNGSGKSTLAKMLNALLLPVEGRVEIQGLDTRQEENLFLIRRIVGMVFQNPDNQIVGTTVKDDVAFGLENLGVPPEEMVKRVEEVLNQVGLKGMEKSFPHHLSGGQKQRLAIAGVIAMRPDVIVFDEATSMLDPIGRDEVLKAMKDLHQSGITVIHITHSIREALHAERVVIVANGRVERDQPSKELFRQPEDWAQWSLETPLFVELKNRLLKRGLPVRQEITGMEELVEELWRLMSRT</sequence>
<dbReference type="GO" id="GO:0043190">
    <property type="term" value="C:ATP-binding cassette (ABC) transporter complex"/>
    <property type="evidence" value="ECO:0007669"/>
    <property type="project" value="TreeGrafter"/>
</dbReference>
<dbReference type="Pfam" id="PF00005">
    <property type="entry name" value="ABC_tran"/>
    <property type="match status" value="1"/>
</dbReference>
<dbReference type="FunFam" id="3.40.50.300:FF:000224">
    <property type="entry name" value="Energy-coupling factor transporter ATP-binding protein EcfA"/>
    <property type="match status" value="1"/>
</dbReference>
<dbReference type="Gene3D" id="3.40.50.300">
    <property type="entry name" value="P-loop containing nucleotide triphosphate hydrolases"/>
    <property type="match status" value="1"/>
</dbReference>
<dbReference type="SMART" id="SM00382">
    <property type="entry name" value="AAA"/>
    <property type="match status" value="1"/>
</dbReference>
<dbReference type="SUPFAM" id="SSF52540">
    <property type="entry name" value="P-loop containing nucleoside triphosphate hydrolases"/>
    <property type="match status" value="1"/>
</dbReference>
<dbReference type="GO" id="GO:0005524">
    <property type="term" value="F:ATP binding"/>
    <property type="evidence" value="ECO:0007669"/>
    <property type="project" value="UniProtKB-KW"/>
</dbReference>
<evidence type="ECO:0000256" key="8">
    <source>
        <dbReference type="ARBA" id="ARBA00023136"/>
    </source>
</evidence>
<dbReference type="InterPro" id="IPR015856">
    <property type="entry name" value="ABC_transpr_CbiO/EcfA_su"/>
</dbReference>
<gene>
    <name evidence="10" type="ORF">SAMN06264849_10814</name>
</gene>